<gene>
    <name evidence="1" type="ORF">AM588_10007057</name>
</gene>
<organism evidence="1 2">
    <name type="scientific">Phytophthora nicotianae</name>
    <name type="common">Potato buckeye rot agent</name>
    <name type="synonym">Phytophthora parasitica</name>
    <dbReference type="NCBI Taxonomy" id="4792"/>
    <lineage>
        <taxon>Eukaryota</taxon>
        <taxon>Sar</taxon>
        <taxon>Stramenopiles</taxon>
        <taxon>Oomycota</taxon>
        <taxon>Peronosporomycetes</taxon>
        <taxon>Peronosporales</taxon>
        <taxon>Peronosporaceae</taxon>
        <taxon>Phytophthora</taxon>
    </lineage>
</organism>
<reference evidence="1 2" key="1">
    <citation type="submission" date="2015-11" db="EMBL/GenBank/DDBJ databases">
        <title>Genomes and virulence difference between two physiological races of Phytophthora nicotianae.</title>
        <authorList>
            <person name="Liu H."/>
            <person name="Ma X."/>
            <person name="Yu H."/>
            <person name="Fang D."/>
            <person name="Li Y."/>
            <person name="Wang X."/>
            <person name="Wang W."/>
            <person name="Dong Y."/>
            <person name="Xiao B."/>
        </authorList>
    </citation>
    <scope>NUCLEOTIDE SEQUENCE [LARGE SCALE GENOMIC DNA]</scope>
    <source>
        <strain evidence="2">race 1</strain>
    </source>
</reference>
<dbReference type="AlphaFoldDB" id="A0A0W8DNJ7"/>
<name>A0A0W8DNJ7_PHYNI</name>
<sequence length="134" mass="14965">MAPKLSLAFGFQEHHELHKSSSILAEYLDEVDWDEHVKLRRRSTSVELALSSCFTSLSSCLKAVSTHAKKLYARDRRRSMIEISSTQSERLLTRANSMPAPYQSSESDLNLFVIDNDTEGDPAAACMSKAAKTL</sequence>
<protein>
    <submittedName>
        <fullName evidence="1">Uncharacterized protein</fullName>
    </submittedName>
</protein>
<comment type="caution">
    <text evidence="1">The sequence shown here is derived from an EMBL/GenBank/DDBJ whole genome shotgun (WGS) entry which is preliminary data.</text>
</comment>
<proteinExistence type="predicted"/>
<dbReference type="EMBL" id="LNFP01000093">
    <property type="protein sequence ID" value="KUF97840.1"/>
    <property type="molecule type" value="Genomic_DNA"/>
</dbReference>
<evidence type="ECO:0000313" key="1">
    <source>
        <dbReference type="EMBL" id="KUF97840.1"/>
    </source>
</evidence>
<evidence type="ECO:0000313" key="2">
    <source>
        <dbReference type="Proteomes" id="UP000054636"/>
    </source>
</evidence>
<accession>A0A0W8DNJ7</accession>
<dbReference type="Proteomes" id="UP000054636">
    <property type="component" value="Unassembled WGS sequence"/>
</dbReference>